<feature type="region of interest" description="Disordered" evidence="1">
    <location>
        <begin position="459"/>
        <end position="481"/>
    </location>
</feature>
<feature type="transmembrane region" description="Helical" evidence="2">
    <location>
        <begin position="141"/>
        <end position="163"/>
    </location>
</feature>
<name>A0A084IGN8_SALHC</name>
<feature type="compositionally biased region" description="Basic residues" evidence="1">
    <location>
        <begin position="191"/>
        <end position="211"/>
    </location>
</feature>
<reference evidence="3 4" key="1">
    <citation type="submission" date="2013-03" db="EMBL/GenBank/DDBJ databases">
        <title>Salinisphaera hydrothermalis C41B8 Genome Sequencing.</title>
        <authorList>
            <person name="Li C."/>
            <person name="Lai Q."/>
            <person name="Shao Z."/>
        </authorList>
    </citation>
    <scope>NUCLEOTIDE SEQUENCE [LARGE SCALE GENOMIC DNA]</scope>
    <source>
        <strain evidence="3 4">C41B8</strain>
    </source>
</reference>
<evidence type="ECO:0000313" key="4">
    <source>
        <dbReference type="Proteomes" id="UP000028302"/>
    </source>
</evidence>
<gene>
    <name evidence="3" type="ORF">C41B8_17643</name>
</gene>
<dbReference type="OrthoDB" id="9990790at2"/>
<dbReference type="STRING" id="1304275.C41B8_17643"/>
<sequence>MKSVRLSTRHRWLGLVLTLLGVLGAIYFGAGARHATLDSAARQAVHDLPPALGASDRGDPQAVVHRLVTTGASEMAFLTVRNAQGRLVASDGAWSSWFAGMAPQATVRTWRAWMYRTLCAEIYRTTSDGAELHAGVPWWRVFVHAAPAFWLTLILAFLGLALFERARRRPRDLAVTASPRVAHATDSAPSKSRKKRPTPARQGTVHRVRQLLRRDRTADTANSPGPSGGFEPIGRRRQPPEYATRPPAETTTPAPQGGIVEVRERVAMSPPLSEAAGAGEATPHPPAEIVPKPIDQPSTLDPFRLRFEPIWRGTLEGLLAGAAVRVLRVTESGERTRTLEALTADGVPPERVVRWLVQRVVTLQANWRSVELPRVPVMVPLPDALLAFENAGEIWATALAQTEPAVGELILCVARQPDWAAEAALPVRWAVAERREHAAGAVIYRMVSSRDAERAELDAEEGDRFVLPDDPANVPDVQRPLEPKTFAQLMSRSELVPL</sequence>
<protein>
    <submittedName>
        <fullName evidence="3">Uncharacterized protein</fullName>
    </submittedName>
</protein>
<feature type="transmembrane region" description="Helical" evidence="2">
    <location>
        <begin position="12"/>
        <end position="30"/>
    </location>
</feature>
<accession>A0A084IGN8</accession>
<keyword evidence="2" id="KW-1133">Transmembrane helix</keyword>
<dbReference type="EMBL" id="APNK01000047">
    <property type="protein sequence ID" value="KEZ75872.1"/>
    <property type="molecule type" value="Genomic_DNA"/>
</dbReference>
<dbReference type="AlphaFoldDB" id="A0A084IGN8"/>
<feature type="region of interest" description="Disordered" evidence="1">
    <location>
        <begin position="174"/>
        <end position="260"/>
    </location>
</feature>
<feature type="compositionally biased region" description="Low complexity" evidence="1">
    <location>
        <begin position="240"/>
        <end position="255"/>
    </location>
</feature>
<evidence type="ECO:0000256" key="2">
    <source>
        <dbReference type="SAM" id="Phobius"/>
    </source>
</evidence>
<evidence type="ECO:0000256" key="1">
    <source>
        <dbReference type="SAM" id="MobiDB-lite"/>
    </source>
</evidence>
<feature type="region of interest" description="Disordered" evidence="1">
    <location>
        <begin position="272"/>
        <end position="295"/>
    </location>
</feature>
<dbReference type="RefSeq" id="WP_037341302.1">
    <property type="nucleotide sequence ID" value="NZ_APNK01000047.1"/>
</dbReference>
<evidence type="ECO:0000313" key="3">
    <source>
        <dbReference type="EMBL" id="KEZ75872.1"/>
    </source>
</evidence>
<comment type="caution">
    <text evidence="3">The sequence shown here is derived from an EMBL/GenBank/DDBJ whole genome shotgun (WGS) entry which is preliminary data.</text>
</comment>
<dbReference type="Proteomes" id="UP000028302">
    <property type="component" value="Unassembled WGS sequence"/>
</dbReference>
<proteinExistence type="predicted"/>
<keyword evidence="2" id="KW-0812">Transmembrane</keyword>
<keyword evidence="4" id="KW-1185">Reference proteome</keyword>
<organism evidence="3 4">
    <name type="scientific">Salinisphaera hydrothermalis (strain C41B8)</name>
    <dbReference type="NCBI Taxonomy" id="1304275"/>
    <lineage>
        <taxon>Bacteria</taxon>
        <taxon>Pseudomonadati</taxon>
        <taxon>Pseudomonadota</taxon>
        <taxon>Gammaproteobacteria</taxon>
        <taxon>Salinisphaerales</taxon>
        <taxon>Salinisphaeraceae</taxon>
        <taxon>Salinisphaera</taxon>
    </lineage>
</organism>
<keyword evidence="2" id="KW-0472">Membrane</keyword>